<dbReference type="Ensembl" id="ENSCCET00000032526.1">
    <property type="protein sequence ID" value="ENSCCEP00000021420.1"/>
    <property type="gene ID" value="ENSCCEG00000019412.1"/>
</dbReference>
<dbReference type="AlphaFoldDB" id="A0A8C0VFI3"/>
<evidence type="ECO:0000313" key="2">
    <source>
        <dbReference type="Proteomes" id="UP000694410"/>
    </source>
</evidence>
<accession>A0A8C0VFI3</accession>
<keyword evidence="2" id="KW-1185">Reference proteome</keyword>
<organism evidence="1 2">
    <name type="scientific">Cyanistes caeruleus</name>
    <name type="common">Eurasian blue tit</name>
    <name type="synonym">Parus caeruleus</name>
    <dbReference type="NCBI Taxonomy" id="156563"/>
    <lineage>
        <taxon>Eukaryota</taxon>
        <taxon>Metazoa</taxon>
        <taxon>Chordata</taxon>
        <taxon>Craniata</taxon>
        <taxon>Vertebrata</taxon>
        <taxon>Euteleostomi</taxon>
        <taxon>Archelosauria</taxon>
        <taxon>Archosauria</taxon>
        <taxon>Dinosauria</taxon>
        <taxon>Saurischia</taxon>
        <taxon>Theropoda</taxon>
        <taxon>Coelurosauria</taxon>
        <taxon>Aves</taxon>
        <taxon>Neognathae</taxon>
        <taxon>Neoaves</taxon>
        <taxon>Telluraves</taxon>
        <taxon>Australaves</taxon>
        <taxon>Passeriformes</taxon>
        <taxon>Paridae</taxon>
        <taxon>Cyanistes</taxon>
    </lineage>
</organism>
<proteinExistence type="predicted"/>
<name>A0A8C0VFI3_CYACU</name>
<evidence type="ECO:0000313" key="1">
    <source>
        <dbReference type="Ensembl" id="ENSCCEP00000021420.1"/>
    </source>
</evidence>
<dbReference type="Proteomes" id="UP000694410">
    <property type="component" value="Unplaced"/>
</dbReference>
<protein>
    <submittedName>
        <fullName evidence="1">Uncharacterized protein</fullName>
    </submittedName>
</protein>
<reference evidence="1" key="2">
    <citation type="submission" date="2025-09" db="UniProtKB">
        <authorList>
            <consortium name="Ensembl"/>
        </authorList>
    </citation>
    <scope>IDENTIFICATION</scope>
</reference>
<sequence length="96" mass="10799">DFHSILHCCEHPIPQIPFLGRVANWPRFIPNSMHSVLFSAHFLFPGLGSDGGNPHFPLTDGGRLQPCSHSFLFSNSQTWKPFNSWSYLGILGPYFA</sequence>
<reference evidence="1" key="1">
    <citation type="submission" date="2025-08" db="UniProtKB">
        <authorList>
            <consortium name="Ensembl"/>
        </authorList>
    </citation>
    <scope>IDENTIFICATION</scope>
</reference>